<keyword evidence="8" id="KW-0999">Mitochondrion inner membrane</keyword>
<evidence type="ECO:0000256" key="7">
    <source>
        <dbReference type="ARBA" id="ARBA00022660"/>
    </source>
</evidence>
<keyword evidence="11" id="KW-0472">Membrane</keyword>
<evidence type="ECO:0000313" key="18">
    <source>
        <dbReference type="Proteomes" id="UP000694522"/>
    </source>
</evidence>
<dbReference type="InterPro" id="IPR008698">
    <property type="entry name" value="NDUB7"/>
</dbReference>
<keyword evidence="10" id="KW-0496">Mitochondrion</keyword>
<evidence type="ECO:0000256" key="11">
    <source>
        <dbReference type="ARBA" id="ARBA00023136"/>
    </source>
</evidence>
<evidence type="ECO:0000256" key="2">
    <source>
        <dbReference type="ARBA" id="ARBA00004569"/>
    </source>
</evidence>
<organism evidence="17 18">
    <name type="scientific">Amazona collaria</name>
    <name type="common">yellow-billed parrot</name>
    <dbReference type="NCBI Taxonomy" id="241587"/>
    <lineage>
        <taxon>Eukaryota</taxon>
        <taxon>Metazoa</taxon>
        <taxon>Chordata</taxon>
        <taxon>Craniata</taxon>
        <taxon>Vertebrata</taxon>
        <taxon>Euteleostomi</taxon>
        <taxon>Archelosauria</taxon>
        <taxon>Archosauria</taxon>
        <taxon>Dinosauria</taxon>
        <taxon>Saurischia</taxon>
        <taxon>Theropoda</taxon>
        <taxon>Coelurosauria</taxon>
        <taxon>Aves</taxon>
        <taxon>Neognathae</taxon>
        <taxon>Neoaves</taxon>
        <taxon>Telluraves</taxon>
        <taxon>Australaves</taxon>
        <taxon>Psittaciformes</taxon>
        <taxon>Psittacidae</taxon>
        <taxon>Amazona</taxon>
    </lineage>
</organism>
<dbReference type="Ensembl" id="ENSACOT00000011688.1">
    <property type="protein sequence ID" value="ENSACOP00000011286.1"/>
    <property type="gene ID" value="ENSACOG00000007852.1"/>
</dbReference>
<proteinExistence type="inferred from homology"/>
<evidence type="ECO:0000256" key="6">
    <source>
        <dbReference type="ARBA" id="ARBA00022448"/>
    </source>
</evidence>
<keyword evidence="12" id="KW-1015">Disulfide bond</keyword>
<dbReference type="Proteomes" id="UP000694522">
    <property type="component" value="Unplaced"/>
</dbReference>
<name>A0A8B9IWI6_9PSIT</name>
<evidence type="ECO:0000256" key="15">
    <source>
        <dbReference type="SAM" id="Coils"/>
    </source>
</evidence>
<keyword evidence="9" id="KW-0249">Electron transport</keyword>
<evidence type="ECO:0000256" key="4">
    <source>
        <dbReference type="ARBA" id="ARBA00008006"/>
    </source>
</evidence>
<dbReference type="Pfam" id="PF05676">
    <property type="entry name" value="NDUF_B7"/>
    <property type="match status" value="1"/>
</dbReference>
<dbReference type="PANTHER" id="PTHR20900:SF0">
    <property type="entry name" value="NADH DEHYDROGENASE [UBIQUINONE] 1 BETA SUBCOMPLEX SUBUNIT 7"/>
    <property type="match status" value="1"/>
</dbReference>
<evidence type="ECO:0000256" key="9">
    <source>
        <dbReference type="ARBA" id="ARBA00022982"/>
    </source>
</evidence>
<keyword evidence="6" id="KW-0813">Transport</keyword>
<dbReference type="GO" id="GO:0005743">
    <property type="term" value="C:mitochondrial inner membrane"/>
    <property type="evidence" value="ECO:0007669"/>
    <property type="project" value="UniProtKB-SubCell"/>
</dbReference>
<keyword evidence="15" id="KW-0175">Coiled coil</keyword>
<protein>
    <recommendedName>
        <fullName evidence="5">NADH dehydrogenase [ubiquinone] 1 beta subcomplex subunit 7</fullName>
    </recommendedName>
    <alternativeName>
        <fullName evidence="13">Complex I-B18</fullName>
    </alternativeName>
    <alternativeName>
        <fullName evidence="14">NADH-ubiquinone oxidoreductase B18 subunit</fullName>
    </alternativeName>
</protein>
<feature type="region of interest" description="Disordered" evidence="16">
    <location>
        <begin position="103"/>
        <end position="126"/>
    </location>
</feature>
<accession>A0A8B9IWI6</accession>
<comment type="function">
    <text evidence="1">Accessory subunit of the mitochondrial membrane respiratory chain NADH dehydrogenase (Complex I), that is believed not to be involved in catalysis. Complex I functions in the transfer of electrons from NADH to the respiratory chain. The immediate electron acceptor for the enzyme is believed to be ubiquinone.</text>
</comment>
<evidence type="ECO:0000256" key="5">
    <source>
        <dbReference type="ARBA" id="ARBA00018677"/>
    </source>
</evidence>
<dbReference type="AlphaFoldDB" id="A0A8B9IWI6"/>
<evidence type="ECO:0000256" key="1">
    <source>
        <dbReference type="ARBA" id="ARBA00003195"/>
    </source>
</evidence>
<sequence>MVRPCSPASSLIWLAPIGPAPFPQPRPSRRVQPLHFLFPRVLPSQGPGGRHFRSRCFPFRAVAVAAVSVSRRRSFPFPFSRSRSPVPVPVAMGAHLARRYFGGADTEPDPLQTPTFPPELGLPQRRPRTMVAPPEVLAAARIPLQQRDFCAHLLVLLQRCQRGAFPEPWSCSDLKHRGERCEHEDYVMRMKEFERERRLLQRQKRRRLREEAAAAAEHA</sequence>
<evidence type="ECO:0000256" key="16">
    <source>
        <dbReference type="SAM" id="MobiDB-lite"/>
    </source>
</evidence>
<evidence type="ECO:0000313" key="17">
    <source>
        <dbReference type="Ensembl" id="ENSACOP00000011286.1"/>
    </source>
</evidence>
<reference evidence="17" key="1">
    <citation type="submission" date="2025-08" db="UniProtKB">
        <authorList>
            <consortium name="Ensembl"/>
        </authorList>
    </citation>
    <scope>IDENTIFICATION</scope>
</reference>
<comment type="similarity">
    <text evidence="4">Belongs to the complex I NDUFB7 subunit family.</text>
</comment>
<evidence type="ECO:0000256" key="8">
    <source>
        <dbReference type="ARBA" id="ARBA00022792"/>
    </source>
</evidence>
<comment type="subcellular location">
    <subcellularLocation>
        <location evidence="3">Mitochondrion inner membrane</location>
        <topology evidence="3">Peripheral membrane protein</topology>
    </subcellularLocation>
    <subcellularLocation>
        <location evidence="2">Mitochondrion intermembrane space</location>
    </subcellularLocation>
</comment>
<evidence type="ECO:0000256" key="10">
    <source>
        <dbReference type="ARBA" id="ARBA00023128"/>
    </source>
</evidence>
<feature type="coiled-coil region" evidence="15">
    <location>
        <begin position="183"/>
        <end position="210"/>
    </location>
</feature>
<evidence type="ECO:0000256" key="12">
    <source>
        <dbReference type="ARBA" id="ARBA00023157"/>
    </source>
</evidence>
<evidence type="ECO:0000256" key="3">
    <source>
        <dbReference type="ARBA" id="ARBA00004637"/>
    </source>
</evidence>
<evidence type="ECO:0000256" key="14">
    <source>
        <dbReference type="ARBA" id="ARBA00030710"/>
    </source>
</evidence>
<dbReference type="GO" id="GO:0005758">
    <property type="term" value="C:mitochondrial intermembrane space"/>
    <property type="evidence" value="ECO:0007669"/>
    <property type="project" value="UniProtKB-SubCell"/>
</dbReference>
<dbReference type="PANTHER" id="PTHR20900">
    <property type="entry name" value="NADH:UBIQUINONE OXIDOREDUCTASE B18-LIKE SUBUNIT"/>
    <property type="match status" value="1"/>
</dbReference>
<evidence type="ECO:0000256" key="13">
    <source>
        <dbReference type="ARBA" id="ARBA00030188"/>
    </source>
</evidence>
<reference evidence="17" key="2">
    <citation type="submission" date="2025-09" db="UniProtKB">
        <authorList>
            <consortium name="Ensembl"/>
        </authorList>
    </citation>
    <scope>IDENTIFICATION</scope>
</reference>
<keyword evidence="7" id="KW-0679">Respiratory chain</keyword>
<keyword evidence="18" id="KW-1185">Reference proteome</keyword>